<dbReference type="EMBL" id="JABWGO010000007">
    <property type="protein sequence ID" value="NUW43638.1"/>
    <property type="molecule type" value="Genomic_DNA"/>
</dbReference>
<reference evidence="1 2" key="1">
    <citation type="submission" date="2020-06" db="EMBL/GenBank/DDBJ databases">
        <authorList>
            <person name="Chanama M."/>
        </authorList>
    </citation>
    <scope>NUCLEOTIDE SEQUENCE [LARGE SCALE GENOMIC DNA]</scope>
    <source>
        <strain evidence="1 2">TBRC6557</strain>
    </source>
</reference>
<dbReference type="Pfam" id="PF13560">
    <property type="entry name" value="HTH_31"/>
    <property type="match status" value="1"/>
</dbReference>
<dbReference type="CDD" id="cd00093">
    <property type="entry name" value="HTH_XRE"/>
    <property type="match status" value="1"/>
</dbReference>
<evidence type="ECO:0000313" key="2">
    <source>
        <dbReference type="Proteomes" id="UP000546126"/>
    </source>
</evidence>
<proteinExistence type="predicted"/>
<dbReference type="Proteomes" id="UP000546126">
    <property type="component" value="Unassembled WGS sequence"/>
</dbReference>
<protein>
    <submittedName>
        <fullName evidence="1">Helix-turn-helix domain-containing protein</fullName>
    </submittedName>
</protein>
<dbReference type="InterPro" id="IPR010982">
    <property type="entry name" value="Lambda_DNA-bd_dom_sf"/>
</dbReference>
<evidence type="ECO:0000313" key="1">
    <source>
        <dbReference type="EMBL" id="NUW43638.1"/>
    </source>
</evidence>
<comment type="caution">
    <text evidence="1">The sequence shown here is derived from an EMBL/GenBank/DDBJ whole genome shotgun (WGS) entry which is preliminary data.</text>
</comment>
<dbReference type="SUPFAM" id="SSF47413">
    <property type="entry name" value="lambda repressor-like DNA-binding domains"/>
    <property type="match status" value="1"/>
</dbReference>
<dbReference type="AlphaFoldDB" id="A0A7Y6MCQ7"/>
<sequence length="473" mass="51489">MVSALTSRDIGHVFRLVRQYAGVSQTRIGVAVGLSQGKVSEIMKGAVQVASFEVFERVAEGLHMPDLARMTLGLAPRVITGVPLPRIPIPARDGTPASALPSVEQVGQLVLGPHQSDDVHDVDVLTLAWVVGRLDTHVDRRTMLLLAAGMTAEAAASIVDPWERLTRALSGPQALDEDTVERLEARTIGFHRLEYVLPARAIYQGLTTHITELSNLIQSGPPDRFRRRLAATAGEASTLAAWIAWDLKQPAQSASFDRVSALAAKESGHPVIQACTYAYKSYALEGVLALKAVQQAKTYLPPHGDDATRAWLLSREAEELAALGDRRAVELLHQAEEAFDRAQPHRERAWTRFLDAGRMAAFQLSTYVQLSDERHVLEAGQSALDSISHKTDHKRAAVIYADIAKAQFQLGDISEGVSYARRALDTAQRTESTWGLQHLAAVEKTLAGQQDQAARELLGDLIATRRDAGLSPA</sequence>
<dbReference type="GO" id="GO:0003677">
    <property type="term" value="F:DNA binding"/>
    <property type="evidence" value="ECO:0007669"/>
    <property type="project" value="InterPro"/>
</dbReference>
<gene>
    <name evidence="1" type="ORF">HT134_26415</name>
</gene>
<organism evidence="1 2">
    <name type="scientific">Nonomuraea rhodomycinica</name>
    <dbReference type="NCBI Taxonomy" id="1712872"/>
    <lineage>
        <taxon>Bacteria</taxon>
        <taxon>Bacillati</taxon>
        <taxon>Actinomycetota</taxon>
        <taxon>Actinomycetes</taxon>
        <taxon>Streptosporangiales</taxon>
        <taxon>Streptosporangiaceae</taxon>
        <taxon>Nonomuraea</taxon>
    </lineage>
</organism>
<keyword evidence="2" id="KW-1185">Reference proteome</keyword>
<name>A0A7Y6MCQ7_9ACTN</name>
<accession>A0A7Y6MCQ7</accession>
<dbReference type="InterPro" id="IPR001387">
    <property type="entry name" value="Cro/C1-type_HTH"/>
</dbReference>